<feature type="compositionally biased region" description="Low complexity" evidence="1">
    <location>
        <begin position="27"/>
        <end position="40"/>
    </location>
</feature>
<reference evidence="3" key="1">
    <citation type="journal article" date="2019" name="Int. J. Syst. Evol. Microbiol.">
        <title>The Global Catalogue of Microorganisms (GCM) 10K type strain sequencing project: providing services to taxonomists for standard genome sequencing and annotation.</title>
        <authorList>
            <consortium name="The Broad Institute Genomics Platform"/>
            <consortium name="The Broad Institute Genome Sequencing Center for Infectious Disease"/>
            <person name="Wu L."/>
            <person name="Ma J."/>
        </authorList>
    </citation>
    <scope>NUCLEOTIDE SEQUENCE [LARGE SCALE GENOMIC DNA]</scope>
    <source>
        <strain evidence="3">NBRC 108730</strain>
    </source>
</reference>
<name>A0ABQ6JLS9_9ACTN</name>
<sequence>MDDATQQDPGNGDRPADVAVPGGGSAPGTTPPARGGRGTAGAARLVERLLDVGIDGRGPFPSAQAVADAAMAEHHDVERAVDAVVRSHLKAAAAGGFVTSLGGFVTMPVAVPANVVGFYAVATRAVAAVAALRGYDLRDQGVRTAVVLTLVGADANDLLRKAGMSTTGGLAGLATRRLPGPVLMALNKGIGFRLVGRAGRSALSRLGRGVPFVGGVVGAGVDGYLLKQITDHARREFPCDSWPGPEPRRRDAPRRAGTDRSGSPSDTTRPPTARPTDGG</sequence>
<feature type="region of interest" description="Disordered" evidence="1">
    <location>
        <begin position="1"/>
        <end position="40"/>
    </location>
</feature>
<gene>
    <name evidence="2" type="ORF">GCM10025868_44530</name>
</gene>
<dbReference type="EMBL" id="BSUZ01000001">
    <property type="protein sequence ID" value="GMA89203.1"/>
    <property type="molecule type" value="Genomic_DNA"/>
</dbReference>
<comment type="caution">
    <text evidence="2">The sequence shown here is derived from an EMBL/GenBank/DDBJ whole genome shotgun (WGS) entry which is preliminary data.</text>
</comment>
<proteinExistence type="predicted"/>
<evidence type="ECO:0000313" key="2">
    <source>
        <dbReference type="EMBL" id="GMA89203.1"/>
    </source>
</evidence>
<organism evidence="2 3">
    <name type="scientific">Angustibacter aerolatus</name>
    <dbReference type="NCBI Taxonomy" id="1162965"/>
    <lineage>
        <taxon>Bacteria</taxon>
        <taxon>Bacillati</taxon>
        <taxon>Actinomycetota</taxon>
        <taxon>Actinomycetes</taxon>
        <taxon>Kineosporiales</taxon>
        <taxon>Kineosporiaceae</taxon>
    </lineage>
</organism>
<evidence type="ECO:0000313" key="3">
    <source>
        <dbReference type="Proteomes" id="UP001157017"/>
    </source>
</evidence>
<dbReference type="Pfam" id="PF12787">
    <property type="entry name" value="EcsC"/>
    <property type="match status" value="1"/>
</dbReference>
<protein>
    <recommendedName>
        <fullName evidence="4">EcsC family protein</fullName>
    </recommendedName>
</protein>
<dbReference type="InterPro" id="IPR024787">
    <property type="entry name" value="EcsC"/>
</dbReference>
<evidence type="ECO:0008006" key="4">
    <source>
        <dbReference type="Google" id="ProtNLM"/>
    </source>
</evidence>
<feature type="region of interest" description="Disordered" evidence="1">
    <location>
        <begin position="236"/>
        <end position="279"/>
    </location>
</feature>
<evidence type="ECO:0000256" key="1">
    <source>
        <dbReference type="SAM" id="MobiDB-lite"/>
    </source>
</evidence>
<feature type="compositionally biased region" description="Low complexity" evidence="1">
    <location>
        <begin position="259"/>
        <end position="279"/>
    </location>
</feature>
<dbReference type="Proteomes" id="UP001157017">
    <property type="component" value="Unassembled WGS sequence"/>
</dbReference>
<feature type="compositionally biased region" description="Basic and acidic residues" evidence="1">
    <location>
        <begin position="246"/>
        <end position="258"/>
    </location>
</feature>
<accession>A0ABQ6JLS9</accession>
<keyword evidence="3" id="KW-1185">Reference proteome</keyword>